<dbReference type="GO" id="GO:0005524">
    <property type="term" value="F:ATP binding"/>
    <property type="evidence" value="ECO:0007669"/>
    <property type="project" value="UniProtKB-KW"/>
</dbReference>
<dbReference type="Proteomes" id="UP000093694">
    <property type="component" value="Unassembled WGS sequence"/>
</dbReference>
<reference evidence="3 5" key="2">
    <citation type="journal article" date="2016" name="Front. Microbiol.">
        <title>Industrial Acetogenic Biocatalysts: A Comparative Metabolic and Genomic Analysis.</title>
        <authorList>
            <person name="Bengelsdorf F."/>
            <person name="Poehlein A."/>
            <person name="Sonja S."/>
            <person name="Erz C."/>
            <person name="Hummel T."/>
            <person name="Hoffmeister S."/>
            <person name="Daniel R."/>
            <person name="Durre P."/>
        </authorList>
    </citation>
    <scope>NUCLEOTIDE SEQUENCE [LARGE SCALE GENOMIC DNA]</scope>
    <source>
        <strain evidence="3 5">PTA-10522</strain>
    </source>
</reference>
<protein>
    <submittedName>
        <fullName evidence="2">Glutamine transport ATP-binding protein GlnQ</fullName>
        <ecNumber evidence="2">3.6.3.-</ecNumber>
    </submittedName>
</protein>
<reference evidence="2 4" key="1">
    <citation type="journal article" date="2015" name="Biotechnol. Bioeng.">
        <title>Genome sequence and phenotypic characterization of Caulobacter segnis.</title>
        <authorList>
            <person name="Patel S."/>
            <person name="Fletcher B."/>
            <person name="Scott D.C."/>
            <person name="Ely B."/>
        </authorList>
    </citation>
    <scope>NUCLEOTIDE SEQUENCE [LARGE SCALE GENOMIC DNA]</scope>
    <source>
        <strain evidence="2 4">PS02</strain>
    </source>
</reference>
<evidence type="ECO:0000313" key="3">
    <source>
        <dbReference type="EMBL" id="OBR97613.1"/>
    </source>
</evidence>
<dbReference type="RefSeq" id="WP_153042893.1">
    <property type="nucleotide sequence ID" value="NZ_LITQ01000038.1"/>
</dbReference>
<dbReference type="Proteomes" id="UP000077384">
    <property type="component" value="Unassembled WGS sequence"/>
</dbReference>
<dbReference type="Pfam" id="PF00005">
    <property type="entry name" value="ABC_tran"/>
    <property type="match status" value="1"/>
</dbReference>
<keyword evidence="2" id="KW-0067">ATP-binding</keyword>
<name>A0A168PNY8_9CLOT</name>
<proteinExistence type="predicted"/>
<dbReference type="PATRIC" id="fig|1705578.3.peg.2944"/>
<evidence type="ECO:0000313" key="4">
    <source>
        <dbReference type="Proteomes" id="UP000077384"/>
    </source>
</evidence>
<organism evidence="2 4">
    <name type="scientific">Clostridium coskatii</name>
    <dbReference type="NCBI Taxonomy" id="1705578"/>
    <lineage>
        <taxon>Bacteria</taxon>
        <taxon>Bacillati</taxon>
        <taxon>Bacillota</taxon>
        <taxon>Clostridia</taxon>
        <taxon>Eubacteriales</taxon>
        <taxon>Clostridiaceae</taxon>
        <taxon>Clostridium</taxon>
    </lineage>
</organism>
<dbReference type="EMBL" id="LITQ01000038">
    <property type="protein sequence ID" value="OAA87978.1"/>
    <property type="molecule type" value="Genomic_DNA"/>
</dbReference>
<keyword evidence="2" id="KW-0547">Nucleotide-binding</keyword>
<evidence type="ECO:0000313" key="2">
    <source>
        <dbReference type="EMBL" id="OAA87978.1"/>
    </source>
</evidence>
<dbReference type="Gene3D" id="3.40.50.300">
    <property type="entry name" value="P-loop containing nucleotide triphosphate hydrolases"/>
    <property type="match status" value="1"/>
</dbReference>
<comment type="caution">
    <text evidence="2">The sequence shown here is derived from an EMBL/GenBank/DDBJ whole genome shotgun (WGS) entry which is preliminary data.</text>
</comment>
<accession>A0A168PNY8</accession>
<sequence length="56" mass="6212">MIVIENLSKNYGKLNVLDKISLTINDGEIFGLVGRSGAGKSTLLRCIQQDFNLRNM</sequence>
<feature type="domain" description="ABC transporter" evidence="1">
    <location>
        <begin position="17"/>
        <end position="50"/>
    </location>
</feature>
<keyword evidence="2" id="KW-0378">Hydrolase</keyword>
<dbReference type="InterPro" id="IPR003439">
    <property type="entry name" value="ABC_transporter-like_ATP-bd"/>
</dbReference>
<dbReference type="InterPro" id="IPR027417">
    <property type="entry name" value="P-loop_NTPase"/>
</dbReference>
<evidence type="ECO:0000313" key="5">
    <source>
        <dbReference type="Proteomes" id="UP000093694"/>
    </source>
</evidence>
<dbReference type="SUPFAM" id="SSF52540">
    <property type="entry name" value="P-loop containing nucleoside triphosphate hydrolases"/>
    <property type="match status" value="1"/>
</dbReference>
<dbReference type="EMBL" id="LROR01000020">
    <property type="protein sequence ID" value="OBR97613.1"/>
    <property type="molecule type" value="Genomic_DNA"/>
</dbReference>
<dbReference type="GO" id="GO:0016887">
    <property type="term" value="F:ATP hydrolysis activity"/>
    <property type="evidence" value="ECO:0007669"/>
    <property type="project" value="InterPro"/>
</dbReference>
<gene>
    <name evidence="2" type="primary">glnQ_1</name>
    <name evidence="3" type="ORF">CLCOS_02050</name>
    <name evidence="2" type="ORF">WX73_02674</name>
</gene>
<keyword evidence="5" id="KW-1185">Reference proteome</keyword>
<dbReference type="AlphaFoldDB" id="A0A168PNY8"/>
<evidence type="ECO:0000259" key="1">
    <source>
        <dbReference type="Pfam" id="PF00005"/>
    </source>
</evidence>
<dbReference type="PANTHER" id="PTHR43038:SF3">
    <property type="entry name" value="ABC TRANSPORTER G FAMILY MEMBER 20 ISOFORM X1"/>
    <property type="match status" value="1"/>
</dbReference>
<dbReference type="EC" id="3.6.3.-" evidence="2"/>
<dbReference type="PANTHER" id="PTHR43038">
    <property type="entry name" value="ATP-BINDING CASSETTE, SUB-FAMILY H, MEMBER 1"/>
    <property type="match status" value="1"/>
</dbReference>